<dbReference type="EMBL" id="JADGMS010000010">
    <property type="protein sequence ID" value="KAF9674489.1"/>
    <property type="molecule type" value="Genomic_DNA"/>
</dbReference>
<dbReference type="AlphaFoldDB" id="A0A835JU11"/>
<reference evidence="1 2" key="1">
    <citation type="submission" date="2020-10" db="EMBL/GenBank/DDBJ databases">
        <title>Plant Genome Project.</title>
        <authorList>
            <person name="Zhang R.-G."/>
        </authorList>
    </citation>
    <scope>NUCLEOTIDE SEQUENCE [LARGE SCALE GENOMIC DNA]</scope>
    <source>
        <strain evidence="1">FAFU-HL-1</strain>
        <tissue evidence="1">Leaf</tissue>
    </source>
</reference>
<organism evidence="1 2">
    <name type="scientific">Salix dunnii</name>
    <dbReference type="NCBI Taxonomy" id="1413687"/>
    <lineage>
        <taxon>Eukaryota</taxon>
        <taxon>Viridiplantae</taxon>
        <taxon>Streptophyta</taxon>
        <taxon>Embryophyta</taxon>
        <taxon>Tracheophyta</taxon>
        <taxon>Spermatophyta</taxon>
        <taxon>Magnoliopsida</taxon>
        <taxon>eudicotyledons</taxon>
        <taxon>Gunneridae</taxon>
        <taxon>Pentapetalae</taxon>
        <taxon>rosids</taxon>
        <taxon>fabids</taxon>
        <taxon>Malpighiales</taxon>
        <taxon>Salicaceae</taxon>
        <taxon>Saliceae</taxon>
        <taxon>Salix</taxon>
    </lineage>
</organism>
<comment type="caution">
    <text evidence="1">The sequence shown here is derived from an EMBL/GenBank/DDBJ whole genome shotgun (WGS) entry which is preliminary data.</text>
</comment>
<gene>
    <name evidence="1" type="ORF">SADUNF_Sadunf10G0132600</name>
</gene>
<accession>A0A835JU11</accession>
<proteinExistence type="predicted"/>
<protein>
    <submittedName>
        <fullName evidence="1">Uncharacterized protein</fullName>
    </submittedName>
</protein>
<dbReference type="Proteomes" id="UP000657918">
    <property type="component" value="Unassembled WGS sequence"/>
</dbReference>
<keyword evidence="2" id="KW-1185">Reference proteome</keyword>
<name>A0A835JU11_9ROSI</name>
<evidence type="ECO:0000313" key="1">
    <source>
        <dbReference type="EMBL" id="KAF9674489.1"/>
    </source>
</evidence>
<sequence>MYSVLRFTSGLFRVSIGTCPLLLTLHEIARNCSSYHAQPCFCSGCHYFLRNIWIYSSLRFIKGSVGHQLALALSC</sequence>
<evidence type="ECO:0000313" key="2">
    <source>
        <dbReference type="Proteomes" id="UP000657918"/>
    </source>
</evidence>